<dbReference type="RefSeq" id="WP_072897408.1">
    <property type="nucleotide sequence ID" value="NZ_FQWZ01000004.1"/>
</dbReference>
<dbReference type="Proteomes" id="UP000199758">
    <property type="component" value="Unassembled WGS sequence"/>
</dbReference>
<dbReference type="GO" id="GO:0005886">
    <property type="term" value="C:plasma membrane"/>
    <property type="evidence" value="ECO:0007669"/>
    <property type="project" value="UniProtKB-SubCell"/>
</dbReference>
<sequence>MPSLSHARWPLLALAVAAFAIGTTEFVIMGLLPQIAADLSVSIPRAGLLVTGYAMGVVVGGPLLVLLLVRMPHQRALLWLMALFTLGNLACALAPGYAALMVARFIAAFAHGSFFGVASVVAMRIVPPQRRAQALGLMFAGLTIANIVGVPGGALIGEALGWRATFWCVVVLGLIALAGIVRYVPRLPADSAVSIRRELAVVMQPGVLIALAMTVFGFGGVFTVFTFVVPMLREVAGLAPDRIAPVLVLFGVGATIGTISGGRLADRGVIRALLLVLTCLIAFYSLLPWLLPHAMLAVAGVFVLGVLGFAAGPGLQARCMQQAEAAPLLTSAVNQSAFNLGNAGGAYVGAVMLEAGQPYVMLPWAAALISIVGLGLTLISRYLELRPASRSSRTAAG</sequence>
<feature type="domain" description="Major facilitator superfamily (MFS) profile" evidence="7">
    <location>
        <begin position="10"/>
        <end position="390"/>
    </location>
</feature>
<dbReference type="Pfam" id="PF07690">
    <property type="entry name" value="MFS_1"/>
    <property type="match status" value="1"/>
</dbReference>
<feature type="transmembrane region" description="Helical" evidence="6">
    <location>
        <begin position="243"/>
        <end position="262"/>
    </location>
</feature>
<dbReference type="Gene3D" id="1.20.1250.20">
    <property type="entry name" value="MFS general substrate transporter like domains"/>
    <property type="match status" value="2"/>
</dbReference>
<keyword evidence="3 6" id="KW-0812">Transmembrane</keyword>
<evidence type="ECO:0000256" key="2">
    <source>
        <dbReference type="ARBA" id="ARBA00022475"/>
    </source>
</evidence>
<feature type="transmembrane region" description="Helical" evidence="6">
    <location>
        <begin position="101"/>
        <end position="122"/>
    </location>
</feature>
<dbReference type="EMBL" id="FQWZ01000004">
    <property type="protein sequence ID" value="SHG91881.1"/>
    <property type="molecule type" value="Genomic_DNA"/>
</dbReference>
<dbReference type="SUPFAM" id="SSF103473">
    <property type="entry name" value="MFS general substrate transporter"/>
    <property type="match status" value="1"/>
</dbReference>
<evidence type="ECO:0000256" key="6">
    <source>
        <dbReference type="SAM" id="Phobius"/>
    </source>
</evidence>
<feature type="transmembrane region" description="Helical" evidence="6">
    <location>
        <begin position="269"/>
        <end position="287"/>
    </location>
</feature>
<feature type="transmembrane region" description="Helical" evidence="6">
    <location>
        <begin position="293"/>
        <end position="315"/>
    </location>
</feature>
<dbReference type="STRING" id="490188.SAMN04488068_1817"/>
<comment type="subcellular location">
    <subcellularLocation>
        <location evidence="1">Cell membrane</location>
        <topology evidence="1">Multi-pass membrane protein</topology>
    </subcellularLocation>
</comment>
<dbReference type="InterPro" id="IPR036259">
    <property type="entry name" value="MFS_trans_sf"/>
</dbReference>
<evidence type="ECO:0000256" key="1">
    <source>
        <dbReference type="ARBA" id="ARBA00004651"/>
    </source>
</evidence>
<feature type="transmembrane region" description="Helical" evidence="6">
    <location>
        <begin position="134"/>
        <end position="156"/>
    </location>
</feature>
<dbReference type="OrthoDB" id="9788453at2"/>
<reference evidence="8 9" key="1">
    <citation type="submission" date="2016-11" db="EMBL/GenBank/DDBJ databases">
        <authorList>
            <person name="Jaros S."/>
            <person name="Januszkiewicz K."/>
            <person name="Wedrychowicz H."/>
        </authorList>
    </citation>
    <scope>NUCLEOTIDE SEQUENCE [LARGE SCALE GENOMIC DNA]</scope>
    <source>
        <strain evidence="8 9">CGMCC 1.7049</strain>
    </source>
</reference>
<dbReference type="InterPro" id="IPR050189">
    <property type="entry name" value="MFS_Efflux_Transporters"/>
</dbReference>
<name>A0A1M5NQQ2_9GAMM</name>
<feature type="transmembrane region" description="Helical" evidence="6">
    <location>
        <begin position="162"/>
        <end position="185"/>
    </location>
</feature>
<proteinExistence type="predicted"/>
<keyword evidence="2" id="KW-1003">Cell membrane</keyword>
<keyword evidence="4 6" id="KW-1133">Transmembrane helix</keyword>
<dbReference type="PROSITE" id="PS50850">
    <property type="entry name" value="MFS"/>
    <property type="match status" value="1"/>
</dbReference>
<feature type="transmembrane region" description="Helical" evidence="6">
    <location>
        <begin position="48"/>
        <end position="69"/>
    </location>
</feature>
<evidence type="ECO:0000256" key="5">
    <source>
        <dbReference type="ARBA" id="ARBA00023136"/>
    </source>
</evidence>
<dbReference type="InterPro" id="IPR020846">
    <property type="entry name" value="MFS_dom"/>
</dbReference>
<dbReference type="GO" id="GO:0022857">
    <property type="term" value="F:transmembrane transporter activity"/>
    <property type="evidence" value="ECO:0007669"/>
    <property type="project" value="InterPro"/>
</dbReference>
<evidence type="ECO:0000259" key="7">
    <source>
        <dbReference type="PROSITE" id="PS50850"/>
    </source>
</evidence>
<dbReference type="AlphaFoldDB" id="A0A1M5NQQ2"/>
<dbReference type="InterPro" id="IPR011701">
    <property type="entry name" value="MFS"/>
</dbReference>
<dbReference type="CDD" id="cd17324">
    <property type="entry name" value="MFS_NepI_like"/>
    <property type="match status" value="1"/>
</dbReference>
<evidence type="ECO:0000256" key="4">
    <source>
        <dbReference type="ARBA" id="ARBA00022989"/>
    </source>
</evidence>
<dbReference type="PANTHER" id="PTHR43124:SF3">
    <property type="entry name" value="CHLORAMPHENICOL EFFLUX PUMP RV0191"/>
    <property type="match status" value="1"/>
</dbReference>
<evidence type="ECO:0000313" key="8">
    <source>
        <dbReference type="EMBL" id="SHG91881.1"/>
    </source>
</evidence>
<feature type="transmembrane region" description="Helical" evidence="6">
    <location>
        <begin position="361"/>
        <end position="383"/>
    </location>
</feature>
<feature type="transmembrane region" description="Helical" evidence="6">
    <location>
        <begin position="206"/>
        <end position="231"/>
    </location>
</feature>
<evidence type="ECO:0000256" key="3">
    <source>
        <dbReference type="ARBA" id="ARBA00022692"/>
    </source>
</evidence>
<evidence type="ECO:0000313" key="9">
    <source>
        <dbReference type="Proteomes" id="UP000199758"/>
    </source>
</evidence>
<keyword evidence="5 6" id="KW-0472">Membrane</keyword>
<protein>
    <submittedName>
        <fullName evidence="8">MFS transporter, DHA1 family, arabinose polymer transporter</fullName>
    </submittedName>
</protein>
<feature type="transmembrane region" description="Helical" evidence="6">
    <location>
        <begin position="336"/>
        <end position="355"/>
    </location>
</feature>
<feature type="transmembrane region" description="Helical" evidence="6">
    <location>
        <begin position="76"/>
        <end position="95"/>
    </location>
</feature>
<accession>A0A1M5NQQ2</accession>
<dbReference type="PANTHER" id="PTHR43124">
    <property type="entry name" value="PURINE EFFLUX PUMP PBUE"/>
    <property type="match status" value="1"/>
</dbReference>
<organism evidence="8 9">
    <name type="scientific">Hydrocarboniphaga daqingensis</name>
    <dbReference type="NCBI Taxonomy" id="490188"/>
    <lineage>
        <taxon>Bacteria</taxon>
        <taxon>Pseudomonadati</taxon>
        <taxon>Pseudomonadota</taxon>
        <taxon>Gammaproteobacteria</taxon>
        <taxon>Nevskiales</taxon>
        <taxon>Nevskiaceae</taxon>
        <taxon>Hydrocarboniphaga</taxon>
    </lineage>
</organism>
<gene>
    <name evidence="8" type="ORF">SAMN04488068_1817</name>
</gene>
<keyword evidence="9" id="KW-1185">Reference proteome</keyword>
<feature type="transmembrane region" description="Helical" evidence="6">
    <location>
        <begin position="12"/>
        <end position="36"/>
    </location>
</feature>